<reference evidence="1 2" key="1">
    <citation type="submission" date="2019-03" db="EMBL/GenBank/DDBJ databases">
        <title>Single cell metagenomics reveals metabolic interactions within the superorganism composed of flagellate Streblomastix strix and complex community of Bacteroidetes bacteria on its surface.</title>
        <authorList>
            <person name="Treitli S.C."/>
            <person name="Kolisko M."/>
            <person name="Husnik F."/>
            <person name="Keeling P."/>
            <person name="Hampl V."/>
        </authorList>
    </citation>
    <scope>NUCLEOTIDE SEQUENCE [LARGE SCALE GENOMIC DNA]</scope>
    <source>
        <strain evidence="1">ST1C</strain>
    </source>
</reference>
<evidence type="ECO:0000313" key="1">
    <source>
        <dbReference type="EMBL" id="KAA6398646.1"/>
    </source>
</evidence>
<name>A0A5J4WVX0_9EUKA</name>
<dbReference type="EMBL" id="SNRW01000911">
    <property type="protein sequence ID" value="KAA6398646.1"/>
    <property type="molecule type" value="Genomic_DNA"/>
</dbReference>
<dbReference type="Proteomes" id="UP000324800">
    <property type="component" value="Unassembled WGS sequence"/>
</dbReference>
<sequence length="75" mass="8896">MVMNYFLQIKTQQDGDYINNGDYAVFKCYQVGDEIEKDTKEEFGEQEGDYERYGRYGRLSFLSNFAKYSSNDERS</sequence>
<comment type="caution">
    <text evidence="1">The sequence shown here is derived from an EMBL/GenBank/DDBJ whole genome shotgun (WGS) entry which is preliminary data.</text>
</comment>
<evidence type="ECO:0000313" key="2">
    <source>
        <dbReference type="Proteomes" id="UP000324800"/>
    </source>
</evidence>
<protein>
    <submittedName>
        <fullName evidence="1">Uncharacterized protein</fullName>
    </submittedName>
</protein>
<gene>
    <name evidence="1" type="ORF">EZS28_005833</name>
</gene>
<dbReference type="AlphaFoldDB" id="A0A5J4WVX0"/>
<accession>A0A5J4WVX0</accession>
<proteinExistence type="predicted"/>
<organism evidence="1 2">
    <name type="scientific">Streblomastix strix</name>
    <dbReference type="NCBI Taxonomy" id="222440"/>
    <lineage>
        <taxon>Eukaryota</taxon>
        <taxon>Metamonada</taxon>
        <taxon>Preaxostyla</taxon>
        <taxon>Oxymonadida</taxon>
        <taxon>Streblomastigidae</taxon>
        <taxon>Streblomastix</taxon>
    </lineage>
</organism>